<dbReference type="AlphaFoldDB" id="K0B0R9"/>
<dbReference type="EMBL" id="CP003326">
    <property type="protein sequence ID" value="AFS78510.1"/>
    <property type="molecule type" value="Genomic_DNA"/>
</dbReference>
<name>K0B0R9_GOTA9</name>
<dbReference type="RefSeq" id="WP_014967646.1">
    <property type="nucleotide sequence ID" value="NC_018664.1"/>
</dbReference>
<dbReference type="HOGENOM" id="CLU_2895925_0_0_9"/>
<reference evidence="1 2" key="1">
    <citation type="journal article" date="2012" name="PLoS ONE">
        <title>The purine-utilizing bacterium Clostridium acidurici 9a: a genome-guided metabolic reconsideration.</title>
        <authorList>
            <person name="Hartwich K."/>
            <person name="Poehlein A."/>
            <person name="Daniel R."/>
        </authorList>
    </citation>
    <scope>NUCLEOTIDE SEQUENCE [LARGE SCALE GENOMIC DNA]</scope>
    <source>
        <strain evidence="2">ATCC 7906 / DSM 604 / BCRC 14475 / CIP 104303 / KCTC 5404 / NCIMB 10678 / 9a</strain>
    </source>
</reference>
<gene>
    <name evidence="1" type="ordered locus">Curi_c15010</name>
</gene>
<evidence type="ECO:0000313" key="1">
    <source>
        <dbReference type="EMBL" id="AFS78510.1"/>
    </source>
</evidence>
<dbReference type="OrthoDB" id="9809781at2"/>
<sequence length="62" mass="7341">MYNKLNKITESDDMYVFSDEYSVNLKFEEGKWLIVPDENFANATSVNLVQRLKDTQEEMTEE</sequence>
<evidence type="ECO:0000313" key="2">
    <source>
        <dbReference type="Proteomes" id="UP000006094"/>
    </source>
</evidence>
<proteinExistence type="predicted"/>
<organism evidence="1 2">
    <name type="scientific">Gottschalkia acidurici (strain ATCC 7906 / DSM 604 / BCRC 14475 / CIP 104303 / KCTC 5404 / NCIMB 10678 / 9a)</name>
    <name type="common">Clostridium acidurici</name>
    <dbReference type="NCBI Taxonomy" id="1128398"/>
    <lineage>
        <taxon>Bacteria</taxon>
        <taxon>Bacillati</taxon>
        <taxon>Bacillota</taxon>
        <taxon>Tissierellia</taxon>
        <taxon>Tissierellales</taxon>
        <taxon>Gottschalkiaceae</taxon>
        <taxon>Gottschalkia</taxon>
    </lineage>
</organism>
<accession>K0B0R9</accession>
<dbReference type="Proteomes" id="UP000006094">
    <property type="component" value="Chromosome"/>
</dbReference>
<protein>
    <submittedName>
        <fullName evidence="1">Uncharacterized protein</fullName>
    </submittedName>
</protein>
<dbReference type="KEGG" id="cad:Curi_c15010"/>
<keyword evidence="2" id="KW-1185">Reference proteome</keyword>